<evidence type="ECO:0000313" key="1">
    <source>
        <dbReference type="EMBL" id="GAA4787104.1"/>
    </source>
</evidence>
<sequence length="245" mass="27946">MLRRGGPRAFAYDHITATMGGFAMSEELPEWMGRAFSGLRLARYLRAARGDVRVAERLYWWNVEASAALYGPLHCLEVALRNALHRQLSQAHGRGDWWAVAPLSPHGQRLVAKARAKCERRRPAPAPPDDIVAELSFGFWASLVSGGSGYDRLFWVPTAHKAFPCYSGRRDTLYDGLWSMVLLRNRIMHHEPVHHRDLAADHAKIYRMLGYIDPELAKEIRFMDRFPSVLTSKRDALRGSRPPRF</sequence>
<gene>
    <name evidence="1" type="ORF">GCM10023220_09120</name>
</gene>
<reference evidence="2" key="1">
    <citation type="journal article" date="2019" name="Int. J. Syst. Evol. Microbiol.">
        <title>The Global Catalogue of Microorganisms (GCM) 10K type strain sequencing project: providing services to taxonomists for standard genome sequencing and annotation.</title>
        <authorList>
            <consortium name="The Broad Institute Genomics Platform"/>
            <consortium name="The Broad Institute Genome Sequencing Center for Infectious Disease"/>
            <person name="Wu L."/>
            <person name="Ma J."/>
        </authorList>
    </citation>
    <scope>NUCLEOTIDE SEQUENCE [LARGE SCALE GENOMIC DNA]</scope>
    <source>
        <strain evidence="2">JCM 18081</strain>
    </source>
</reference>
<accession>A0ABP9AW63</accession>
<organism evidence="1 2">
    <name type="scientific">Streptomyces ziwulingensis</name>
    <dbReference type="NCBI Taxonomy" id="1045501"/>
    <lineage>
        <taxon>Bacteria</taxon>
        <taxon>Bacillati</taxon>
        <taxon>Actinomycetota</taxon>
        <taxon>Actinomycetes</taxon>
        <taxon>Kitasatosporales</taxon>
        <taxon>Streptomycetaceae</taxon>
        <taxon>Streptomyces</taxon>
    </lineage>
</organism>
<dbReference type="Proteomes" id="UP001501265">
    <property type="component" value="Unassembled WGS sequence"/>
</dbReference>
<comment type="caution">
    <text evidence="1">The sequence shown here is derived from an EMBL/GenBank/DDBJ whole genome shotgun (WGS) entry which is preliminary data.</text>
</comment>
<protein>
    <submittedName>
        <fullName evidence="1">Abi family protein</fullName>
    </submittedName>
</protein>
<proteinExistence type="predicted"/>
<name>A0ABP9AW63_9ACTN</name>
<keyword evidence="2" id="KW-1185">Reference proteome</keyword>
<evidence type="ECO:0000313" key="2">
    <source>
        <dbReference type="Proteomes" id="UP001501265"/>
    </source>
</evidence>
<dbReference type="EMBL" id="BAABIG010000008">
    <property type="protein sequence ID" value="GAA4787104.1"/>
    <property type="molecule type" value="Genomic_DNA"/>
</dbReference>